<comment type="similarity">
    <text evidence="1">Belongs to the plant dirigent protein family.</text>
</comment>
<dbReference type="AlphaFoldDB" id="A0AAV8ERL6"/>
<name>A0AAV8ERL6_9POAL</name>
<keyword evidence="1" id="KW-0052">Apoplast</keyword>
<evidence type="ECO:0000256" key="1">
    <source>
        <dbReference type="RuleBase" id="RU363099"/>
    </source>
</evidence>
<dbReference type="GO" id="GO:0048046">
    <property type="term" value="C:apoplast"/>
    <property type="evidence" value="ECO:0007669"/>
    <property type="project" value="UniProtKB-SubCell"/>
</dbReference>
<keyword evidence="1" id="KW-0732">Signal</keyword>
<dbReference type="EMBL" id="JAMFTS010000002">
    <property type="protein sequence ID" value="KAJ4783304.1"/>
    <property type="molecule type" value="Genomic_DNA"/>
</dbReference>
<reference evidence="2" key="1">
    <citation type="submission" date="2022-08" db="EMBL/GenBank/DDBJ databases">
        <authorList>
            <person name="Marques A."/>
        </authorList>
    </citation>
    <scope>NUCLEOTIDE SEQUENCE</scope>
    <source>
        <strain evidence="2">RhyPub2mFocal</strain>
        <tissue evidence="2">Leaves</tissue>
    </source>
</reference>
<gene>
    <name evidence="2" type="ORF">LUZ62_034550</name>
</gene>
<protein>
    <recommendedName>
        <fullName evidence="1">Dirigent protein</fullName>
    </recommendedName>
</protein>
<comment type="caution">
    <text evidence="2">The sequence shown here is derived from an EMBL/GenBank/DDBJ whole genome shotgun (WGS) entry which is preliminary data.</text>
</comment>
<comment type="subcellular location">
    <subcellularLocation>
        <location evidence="1">Secreted</location>
        <location evidence="1">Extracellular space</location>
        <location evidence="1">Apoplast</location>
    </subcellularLocation>
</comment>
<keyword evidence="1" id="KW-0964">Secreted</keyword>
<proteinExistence type="inferred from homology"/>
<feature type="signal peptide" evidence="1">
    <location>
        <begin position="1"/>
        <end position="23"/>
    </location>
</feature>
<sequence length="177" mass="19918">MSSLKAYLYIVLVVLVLMRLSESATGTPANDLAVDEIASTPQQREKEAIVMNAKANHARNQTTNMDWPMVDWAQPGSPVVARGLQNHSVWDSLGWYMSFSIIFPRQSRFGKSTLEVRGWWLYNDPIEWAIIGGTGRFTLAQGVVYGNVRGEDSTAAMLELRIQVYYPPMKDVMIAIY</sequence>
<comment type="subunit">
    <text evidence="1">Homodimer.</text>
</comment>
<comment type="function">
    <text evidence="1">Dirigent proteins impart stereoselectivity on the phenoxy radical-coupling reaction, yielding optically active lignans from two molecules of coniferyl alcohol in the biosynthesis of lignans, flavonolignans, and alkaloids and thus plays a central role in plant secondary metabolism.</text>
</comment>
<evidence type="ECO:0000313" key="3">
    <source>
        <dbReference type="Proteomes" id="UP001140206"/>
    </source>
</evidence>
<organism evidence="2 3">
    <name type="scientific">Rhynchospora pubera</name>
    <dbReference type="NCBI Taxonomy" id="906938"/>
    <lineage>
        <taxon>Eukaryota</taxon>
        <taxon>Viridiplantae</taxon>
        <taxon>Streptophyta</taxon>
        <taxon>Embryophyta</taxon>
        <taxon>Tracheophyta</taxon>
        <taxon>Spermatophyta</taxon>
        <taxon>Magnoliopsida</taxon>
        <taxon>Liliopsida</taxon>
        <taxon>Poales</taxon>
        <taxon>Cyperaceae</taxon>
        <taxon>Cyperoideae</taxon>
        <taxon>Rhynchosporeae</taxon>
        <taxon>Rhynchospora</taxon>
    </lineage>
</organism>
<feature type="chain" id="PRO_5043094646" description="Dirigent protein" evidence="1">
    <location>
        <begin position="24"/>
        <end position="177"/>
    </location>
</feature>
<dbReference type="Pfam" id="PF03018">
    <property type="entry name" value="Dirigent"/>
    <property type="match status" value="1"/>
</dbReference>
<dbReference type="Proteomes" id="UP001140206">
    <property type="component" value="Chromosome 2"/>
</dbReference>
<dbReference type="InterPro" id="IPR004265">
    <property type="entry name" value="Dirigent"/>
</dbReference>
<accession>A0AAV8ERL6</accession>
<keyword evidence="3" id="KW-1185">Reference proteome</keyword>
<evidence type="ECO:0000313" key="2">
    <source>
        <dbReference type="EMBL" id="KAJ4783304.1"/>
    </source>
</evidence>